<evidence type="ECO:0000256" key="1">
    <source>
        <dbReference type="SAM" id="Phobius"/>
    </source>
</evidence>
<evidence type="ECO:0000313" key="2">
    <source>
        <dbReference type="EMBL" id="MCE3051776.1"/>
    </source>
</evidence>
<keyword evidence="1" id="KW-1133">Transmembrane helix</keyword>
<accession>A0ABS8WPD5</accession>
<keyword evidence="3" id="KW-1185">Reference proteome</keyword>
<feature type="non-terminal residue" evidence="2">
    <location>
        <position position="1"/>
    </location>
</feature>
<sequence>SLRLVSSSGLFLRQSPVGTPISVLVLISVIVLVLNGVPTLAHSYILATTKYSWVVGHCVEYR</sequence>
<reference evidence="2 3" key="1">
    <citation type="journal article" date="2021" name="BMC Genomics">
        <title>Datura genome reveals duplications of psychoactive alkaloid biosynthetic genes and high mutation rate following tissue culture.</title>
        <authorList>
            <person name="Rajewski A."/>
            <person name="Carter-House D."/>
            <person name="Stajich J."/>
            <person name="Litt A."/>
        </authorList>
    </citation>
    <scope>NUCLEOTIDE SEQUENCE [LARGE SCALE GENOMIC DNA]</scope>
    <source>
        <strain evidence="2">AR-01</strain>
    </source>
</reference>
<comment type="caution">
    <text evidence="2">The sequence shown here is derived from an EMBL/GenBank/DDBJ whole genome shotgun (WGS) entry which is preliminary data.</text>
</comment>
<protein>
    <submittedName>
        <fullName evidence="2">Uncharacterized protein</fullName>
    </submittedName>
</protein>
<proteinExistence type="predicted"/>
<evidence type="ECO:0000313" key="3">
    <source>
        <dbReference type="Proteomes" id="UP000823775"/>
    </source>
</evidence>
<keyword evidence="1" id="KW-0472">Membrane</keyword>
<dbReference type="Proteomes" id="UP000823775">
    <property type="component" value="Unassembled WGS sequence"/>
</dbReference>
<organism evidence="2 3">
    <name type="scientific">Datura stramonium</name>
    <name type="common">Jimsonweed</name>
    <name type="synonym">Common thornapple</name>
    <dbReference type="NCBI Taxonomy" id="4076"/>
    <lineage>
        <taxon>Eukaryota</taxon>
        <taxon>Viridiplantae</taxon>
        <taxon>Streptophyta</taxon>
        <taxon>Embryophyta</taxon>
        <taxon>Tracheophyta</taxon>
        <taxon>Spermatophyta</taxon>
        <taxon>Magnoliopsida</taxon>
        <taxon>eudicotyledons</taxon>
        <taxon>Gunneridae</taxon>
        <taxon>Pentapetalae</taxon>
        <taxon>asterids</taxon>
        <taxon>lamiids</taxon>
        <taxon>Solanales</taxon>
        <taxon>Solanaceae</taxon>
        <taxon>Solanoideae</taxon>
        <taxon>Datureae</taxon>
        <taxon>Datura</taxon>
    </lineage>
</organism>
<feature type="transmembrane region" description="Helical" evidence="1">
    <location>
        <begin position="20"/>
        <end position="41"/>
    </location>
</feature>
<gene>
    <name evidence="2" type="ORF">HAX54_050770</name>
</gene>
<name>A0ABS8WPD5_DATST</name>
<dbReference type="EMBL" id="JACEIK010008919">
    <property type="protein sequence ID" value="MCE3051776.1"/>
    <property type="molecule type" value="Genomic_DNA"/>
</dbReference>
<keyword evidence="1" id="KW-0812">Transmembrane</keyword>